<evidence type="ECO:0000313" key="2">
    <source>
        <dbReference type="EMBL" id="KAK0628766.1"/>
    </source>
</evidence>
<evidence type="ECO:0000256" key="1">
    <source>
        <dbReference type="SAM" id="MobiDB-lite"/>
    </source>
</evidence>
<sequence>MSLKAPSENGISDLGRGKHSSNPSFLPRQAACGGETISSPARPFSFQSRQSIPTLAFLTTLVTSGWSPWGRHSTMGSKCELAMCRWLPPSDASSHGQPHHHSSAGLDCSPPSWVSTQLVWIPSRVDADALDLIINQPKVGFSDQVPCPRPLSFLSDHRFPFLLIQLPRSLVVSSDNPPFSRVALLLLLLSLFSLEPPSIISRVTLQQQQPHQ</sequence>
<organism evidence="2 3">
    <name type="scientific">Bombardia bombarda</name>
    <dbReference type="NCBI Taxonomy" id="252184"/>
    <lineage>
        <taxon>Eukaryota</taxon>
        <taxon>Fungi</taxon>
        <taxon>Dikarya</taxon>
        <taxon>Ascomycota</taxon>
        <taxon>Pezizomycotina</taxon>
        <taxon>Sordariomycetes</taxon>
        <taxon>Sordariomycetidae</taxon>
        <taxon>Sordariales</taxon>
        <taxon>Lasiosphaeriaceae</taxon>
        <taxon>Bombardia</taxon>
    </lineage>
</organism>
<evidence type="ECO:0000313" key="3">
    <source>
        <dbReference type="Proteomes" id="UP001174934"/>
    </source>
</evidence>
<name>A0AA39X7Y0_9PEZI</name>
<dbReference type="Proteomes" id="UP001174934">
    <property type="component" value="Unassembled WGS sequence"/>
</dbReference>
<protein>
    <submittedName>
        <fullName evidence="2">Uncharacterized protein</fullName>
    </submittedName>
</protein>
<dbReference type="EMBL" id="JAULSR010000002">
    <property type="protein sequence ID" value="KAK0628766.1"/>
    <property type="molecule type" value="Genomic_DNA"/>
</dbReference>
<proteinExistence type="predicted"/>
<feature type="region of interest" description="Disordered" evidence="1">
    <location>
        <begin position="1"/>
        <end position="32"/>
    </location>
</feature>
<keyword evidence="3" id="KW-1185">Reference proteome</keyword>
<dbReference type="AlphaFoldDB" id="A0AA39X7Y0"/>
<reference evidence="2" key="1">
    <citation type="submission" date="2023-06" db="EMBL/GenBank/DDBJ databases">
        <title>Genome-scale phylogeny and comparative genomics of the fungal order Sordariales.</title>
        <authorList>
            <consortium name="Lawrence Berkeley National Laboratory"/>
            <person name="Hensen N."/>
            <person name="Bonometti L."/>
            <person name="Westerberg I."/>
            <person name="Brannstrom I.O."/>
            <person name="Guillou S."/>
            <person name="Cros-Aarteil S."/>
            <person name="Calhoun S."/>
            <person name="Haridas S."/>
            <person name="Kuo A."/>
            <person name="Mondo S."/>
            <person name="Pangilinan J."/>
            <person name="Riley R."/>
            <person name="LaButti K."/>
            <person name="Andreopoulos B."/>
            <person name="Lipzen A."/>
            <person name="Chen C."/>
            <person name="Yanf M."/>
            <person name="Daum C."/>
            <person name="Ng V."/>
            <person name="Clum A."/>
            <person name="Steindorff A."/>
            <person name="Ohm R."/>
            <person name="Martin F."/>
            <person name="Silar P."/>
            <person name="Natvig D."/>
            <person name="Lalanne C."/>
            <person name="Gautier V."/>
            <person name="Ament-velasquez S.L."/>
            <person name="Kruys A."/>
            <person name="Hutchinson M.I."/>
            <person name="Powell A.J."/>
            <person name="Barry K."/>
            <person name="Miller A.N."/>
            <person name="Grigoriev I.V."/>
            <person name="Debuchy R."/>
            <person name="Gladieux P."/>
            <person name="Thoren M.H."/>
            <person name="Johannesson H."/>
        </authorList>
    </citation>
    <scope>NUCLEOTIDE SEQUENCE</scope>
    <source>
        <strain evidence="2">SMH3391-2</strain>
    </source>
</reference>
<accession>A0AA39X7Y0</accession>
<gene>
    <name evidence="2" type="ORF">B0T17DRAFT_166012</name>
</gene>
<comment type="caution">
    <text evidence="2">The sequence shown here is derived from an EMBL/GenBank/DDBJ whole genome shotgun (WGS) entry which is preliminary data.</text>
</comment>